<dbReference type="CDD" id="cd00920">
    <property type="entry name" value="Cupredoxin"/>
    <property type="match status" value="1"/>
</dbReference>
<keyword evidence="2" id="KW-0732">Signal</keyword>
<name>A0ABR3FQL1_9AGAR</name>
<feature type="chain" id="PRO_5045791261" evidence="2">
    <location>
        <begin position="17"/>
        <end position="364"/>
    </location>
</feature>
<keyword evidence="4" id="KW-1185">Reference proteome</keyword>
<accession>A0ABR3FQL1</accession>
<evidence type="ECO:0000313" key="4">
    <source>
        <dbReference type="Proteomes" id="UP001465976"/>
    </source>
</evidence>
<dbReference type="PANTHER" id="PTHR34883:SF15">
    <property type="entry name" value="EXTRACELLULAR SERINE-RICH PROTEIN"/>
    <property type="match status" value="1"/>
</dbReference>
<evidence type="ECO:0000256" key="1">
    <source>
        <dbReference type="SAM" id="MobiDB-lite"/>
    </source>
</evidence>
<dbReference type="PANTHER" id="PTHR34883">
    <property type="entry name" value="SERINE-RICH PROTEIN, PUTATIVE-RELATED-RELATED"/>
    <property type="match status" value="1"/>
</dbReference>
<dbReference type="Proteomes" id="UP001465976">
    <property type="component" value="Unassembled WGS sequence"/>
</dbReference>
<feature type="signal peptide" evidence="2">
    <location>
        <begin position="1"/>
        <end position="16"/>
    </location>
</feature>
<organism evidence="3 4">
    <name type="scientific">Marasmius crinis-equi</name>
    <dbReference type="NCBI Taxonomy" id="585013"/>
    <lineage>
        <taxon>Eukaryota</taxon>
        <taxon>Fungi</taxon>
        <taxon>Dikarya</taxon>
        <taxon>Basidiomycota</taxon>
        <taxon>Agaricomycotina</taxon>
        <taxon>Agaricomycetes</taxon>
        <taxon>Agaricomycetidae</taxon>
        <taxon>Agaricales</taxon>
        <taxon>Marasmiineae</taxon>
        <taxon>Marasmiaceae</taxon>
        <taxon>Marasmius</taxon>
    </lineage>
</organism>
<dbReference type="SUPFAM" id="SSF49503">
    <property type="entry name" value="Cupredoxins"/>
    <property type="match status" value="1"/>
</dbReference>
<protein>
    <submittedName>
        <fullName evidence="3">Uncharacterized protein</fullName>
    </submittedName>
</protein>
<feature type="region of interest" description="Disordered" evidence="1">
    <location>
        <begin position="197"/>
        <end position="224"/>
    </location>
</feature>
<dbReference type="InterPro" id="IPR052953">
    <property type="entry name" value="Ser-rich/MCO-related"/>
</dbReference>
<proteinExistence type="predicted"/>
<sequence length="364" mass="38685">MKFALLLVYYASFVSATVFTVGVGKDETTGKKGVGFDPSVINPVNGDEIIFEFRSGTHSVVQSTFDQPCTPKPGGFNSGAKTVADNLDVDAPGLPTATFAVKDGQPLWFYDRAGGTCNQGGILAVNPSGSQTAASFKENAMKATVAPVNTTVAESGSSSSVAPTTASSSTTSSQRASKTNAAAITASQVALSSLTAIMNSKNPRSSKEEKRARNEGIKSLGPEKGTEFWRDFGILERTSMGGTGHDLFENPEGSIPVKASTSDIKMLTKLPGESGICGRAVMSTQFNKQKKMAKKYLDEVIFCQSPFQTERINSSRDARDVTNDLESLIGTQGLQDCKMAIVVDAKGFQCRCKVRQCIHAQKLL</sequence>
<evidence type="ECO:0000256" key="2">
    <source>
        <dbReference type="SAM" id="SignalP"/>
    </source>
</evidence>
<dbReference type="Gene3D" id="2.60.40.420">
    <property type="entry name" value="Cupredoxins - blue copper proteins"/>
    <property type="match status" value="1"/>
</dbReference>
<reference evidence="3 4" key="1">
    <citation type="submission" date="2024-02" db="EMBL/GenBank/DDBJ databases">
        <title>A draft genome for the cacao thread blight pathogen Marasmius crinis-equi.</title>
        <authorList>
            <person name="Cohen S.P."/>
            <person name="Baruah I.K."/>
            <person name="Amoako-Attah I."/>
            <person name="Bukari Y."/>
            <person name="Meinhardt L.W."/>
            <person name="Bailey B.A."/>
        </authorList>
    </citation>
    <scope>NUCLEOTIDE SEQUENCE [LARGE SCALE GENOMIC DNA]</scope>
    <source>
        <strain evidence="3 4">GH-76</strain>
    </source>
</reference>
<comment type="caution">
    <text evidence="3">The sequence shown here is derived from an EMBL/GenBank/DDBJ whole genome shotgun (WGS) entry which is preliminary data.</text>
</comment>
<dbReference type="EMBL" id="JBAHYK010000146">
    <property type="protein sequence ID" value="KAL0577606.1"/>
    <property type="molecule type" value="Genomic_DNA"/>
</dbReference>
<gene>
    <name evidence="3" type="ORF">V5O48_004367</name>
</gene>
<evidence type="ECO:0000313" key="3">
    <source>
        <dbReference type="EMBL" id="KAL0577606.1"/>
    </source>
</evidence>
<feature type="compositionally biased region" description="Basic and acidic residues" evidence="1">
    <location>
        <begin position="205"/>
        <end position="216"/>
    </location>
</feature>
<dbReference type="InterPro" id="IPR008972">
    <property type="entry name" value="Cupredoxin"/>
</dbReference>
<feature type="region of interest" description="Disordered" evidence="1">
    <location>
        <begin position="152"/>
        <end position="176"/>
    </location>
</feature>